<dbReference type="GO" id="GO:0006281">
    <property type="term" value="P:DNA repair"/>
    <property type="evidence" value="ECO:0007669"/>
    <property type="project" value="UniProtKB-KW"/>
</dbReference>
<dbReference type="Gene3D" id="3.30.40.10">
    <property type="entry name" value="Zinc/RING finger domain, C3HC4 (zinc finger)"/>
    <property type="match status" value="1"/>
</dbReference>
<dbReference type="PROSITE" id="PS51698">
    <property type="entry name" value="U_BOX"/>
    <property type="match status" value="1"/>
</dbReference>
<comment type="function">
    <text evidence="16">Ubiquitin-protein ligase which is mainly involved pre-mRNA splicing and DNA repair. Required for pre-mRNA splicing as component of the spliceosome.</text>
</comment>
<dbReference type="InterPro" id="IPR036322">
    <property type="entry name" value="WD40_repeat_dom_sf"/>
</dbReference>
<evidence type="ECO:0000256" key="3">
    <source>
        <dbReference type="ARBA" id="ARBA00006388"/>
    </source>
</evidence>
<dbReference type="GO" id="GO:0003755">
    <property type="term" value="F:peptidyl-prolyl cis-trans isomerase activity"/>
    <property type="evidence" value="ECO:0007669"/>
    <property type="project" value="UniProtKB-KW"/>
</dbReference>
<keyword evidence="5 16" id="KW-0507">mRNA processing</keyword>
<dbReference type="InterPro" id="IPR013083">
    <property type="entry name" value="Znf_RING/FYVE/PHD"/>
</dbReference>
<evidence type="ECO:0000256" key="15">
    <source>
        <dbReference type="PROSITE-ProRule" id="PRU00221"/>
    </source>
</evidence>
<keyword evidence="12 16" id="KW-0508">mRNA splicing</keyword>
<feature type="repeat" description="WD" evidence="15">
    <location>
        <begin position="316"/>
        <end position="357"/>
    </location>
</feature>
<keyword evidence="10 16" id="KW-0833">Ubl conjugation pathway</keyword>
<comment type="pathway">
    <text evidence="2 16">Protein modification; protein ubiquitination.</text>
</comment>
<protein>
    <recommendedName>
        <fullName evidence="16">Pre-mRNA-processing factor 19</fullName>
        <ecNumber evidence="16">2.3.2.27</ecNumber>
    </recommendedName>
</protein>
<keyword evidence="13 16" id="KW-0234">DNA repair</keyword>
<name>A0A0U5FW30_ASPCI</name>
<dbReference type="OrthoDB" id="687049at2759"/>
<dbReference type="Pfam" id="PF08606">
    <property type="entry name" value="Prp19"/>
    <property type="match status" value="1"/>
</dbReference>
<comment type="subunit">
    <text evidence="16">Homotetramer.</text>
</comment>
<dbReference type="OMA" id="SLDQHWA"/>
<feature type="domain" description="U-box" evidence="17">
    <location>
        <begin position="1"/>
        <end position="70"/>
    </location>
</feature>
<dbReference type="InterPro" id="IPR055340">
    <property type="entry name" value="RING-Ubox_PRP19"/>
</dbReference>
<dbReference type="STRING" id="454130.A0A0U5FW30"/>
<keyword evidence="9 16" id="KW-0227">DNA damage</keyword>
<evidence type="ECO:0000256" key="9">
    <source>
        <dbReference type="ARBA" id="ARBA00022763"/>
    </source>
</evidence>
<dbReference type="PROSITE" id="PS50294">
    <property type="entry name" value="WD_REPEATS_REGION"/>
    <property type="match status" value="1"/>
</dbReference>
<comment type="similarity">
    <text evidence="3 16">Belongs to the WD repeat PRP19 family.</text>
</comment>
<dbReference type="PANTHER" id="PTHR43995">
    <property type="entry name" value="PRE-MRNA-PROCESSING FACTOR 19"/>
    <property type="match status" value="1"/>
</dbReference>
<dbReference type="CDD" id="cd16656">
    <property type="entry name" value="RING-Ubox_PRP19"/>
    <property type="match status" value="1"/>
</dbReference>
<dbReference type="InterPro" id="IPR003613">
    <property type="entry name" value="Ubox_domain"/>
</dbReference>
<dbReference type="GO" id="GO:0000974">
    <property type="term" value="C:Prp19 complex"/>
    <property type="evidence" value="ECO:0007669"/>
    <property type="project" value="UniProtKB-UniRule"/>
</dbReference>
<evidence type="ECO:0000256" key="2">
    <source>
        <dbReference type="ARBA" id="ARBA00004906"/>
    </source>
</evidence>
<evidence type="ECO:0000256" key="6">
    <source>
        <dbReference type="ARBA" id="ARBA00022679"/>
    </source>
</evidence>
<dbReference type="GO" id="GO:0005737">
    <property type="term" value="C:cytoplasm"/>
    <property type="evidence" value="ECO:0007669"/>
    <property type="project" value="TreeGrafter"/>
</dbReference>
<reference evidence="19" key="1">
    <citation type="journal article" date="2016" name="Genome Announc.">
        <title>Draft genome sequences of fungus Aspergillus calidoustus.</title>
        <authorList>
            <person name="Horn F."/>
            <person name="Linde J."/>
            <person name="Mattern D.J."/>
            <person name="Walther G."/>
            <person name="Guthke R."/>
            <person name="Scherlach K."/>
            <person name="Martin K."/>
            <person name="Brakhage A.A."/>
            <person name="Petzke L."/>
            <person name="Valiante V."/>
        </authorList>
    </citation>
    <scope>NUCLEOTIDE SEQUENCE [LARGE SCALE GENOMIC DNA]</scope>
    <source>
        <strain evidence="19">SF006504</strain>
    </source>
</reference>
<keyword evidence="6 16" id="KW-0808">Transferase</keyword>
<dbReference type="SMART" id="SM00504">
    <property type="entry name" value="Ubox"/>
    <property type="match status" value="1"/>
</dbReference>
<dbReference type="InterPro" id="IPR038959">
    <property type="entry name" value="Prp19"/>
</dbReference>
<comment type="catalytic activity">
    <reaction evidence="16">
        <text>S-ubiquitinyl-[E2 ubiquitin-conjugating enzyme]-L-cysteine + [acceptor protein]-L-lysine = [E2 ubiquitin-conjugating enzyme]-L-cysteine + N(6)-ubiquitinyl-[acceptor protein]-L-lysine.</text>
        <dbReference type="EC" id="2.3.2.27"/>
    </reaction>
</comment>
<proteinExistence type="inferred from homology"/>
<organism evidence="18 19">
    <name type="scientific">Aspergillus calidoustus</name>
    <dbReference type="NCBI Taxonomy" id="454130"/>
    <lineage>
        <taxon>Eukaryota</taxon>
        <taxon>Fungi</taxon>
        <taxon>Dikarya</taxon>
        <taxon>Ascomycota</taxon>
        <taxon>Pezizomycotina</taxon>
        <taxon>Eurotiomycetes</taxon>
        <taxon>Eurotiomycetidae</taxon>
        <taxon>Eurotiales</taxon>
        <taxon>Aspergillaceae</taxon>
        <taxon>Aspergillus</taxon>
        <taxon>Aspergillus subgen. Nidulantes</taxon>
    </lineage>
</organism>
<dbReference type="AlphaFoldDB" id="A0A0U5FW30"/>
<gene>
    <name evidence="18" type="ORF">ASPCAL04648</name>
</gene>
<dbReference type="InterPro" id="IPR013915">
    <property type="entry name" value="Prp19_cc"/>
</dbReference>
<evidence type="ECO:0000256" key="14">
    <source>
        <dbReference type="ARBA" id="ARBA00023242"/>
    </source>
</evidence>
<dbReference type="InterPro" id="IPR015943">
    <property type="entry name" value="WD40/YVTN_repeat-like_dom_sf"/>
</dbReference>
<dbReference type="PANTHER" id="PTHR43995:SF1">
    <property type="entry name" value="PRE-MRNA-PROCESSING FACTOR 19"/>
    <property type="match status" value="1"/>
</dbReference>
<dbReference type="EC" id="2.3.2.27" evidence="16"/>
<evidence type="ECO:0000259" key="17">
    <source>
        <dbReference type="PROSITE" id="PS51698"/>
    </source>
</evidence>
<dbReference type="FunFam" id="3.30.40.10:FF:000027">
    <property type="entry name" value="Pre-mRNA-processing factor 19, putative"/>
    <property type="match status" value="1"/>
</dbReference>
<dbReference type="GO" id="GO:0071006">
    <property type="term" value="C:U2-type catalytic step 1 spliceosome"/>
    <property type="evidence" value="ECO:0007669"/>
    <property type="project" value="TreeGrafter"/>
</dbReference>
<feature type="repeat" description="WD" evidence="15">
    <location>
        <begin position="275"/>
        <end position="316"/>
    </location>
</feature>
<keyword evidence="19" id="KW-1185">Reference proteome</keyword>
<dbReference type="SMART" id="SM00320">
    <property type="entry name" value="WD40"/>
    <property type="match status" value="5"/>
</dbReference>
<evidence type="ECO:0000256" key="11">
    <source>
        <dbReference type="ARBA" id="ARBA00023110"/>
    </source>
</evidence>
<comment type="subcellular location">
    <subcellularLocation>
        <location evidence="1 16">Nucleus</location>
    </subcellularLocation>
</comment>
<dbReference type="GO" id="GO:0061630">
    <property type="term" value="F:ubiquitin protein ligase activity"/>
    <property type="evidence" value="ECO:0007669"/>
    <property type="project" value="UniProtKB-UniRule"/>
</dbReference>
<evidence type="ECO:0000256" key="1">
    <source>
        <dbReference type="ARBA" id="ARBA00004123"/>
    </source>
</evidence>
<evidence type="ECO:0000256" key="16">
    <source>
        <dbReference type="RuleBase" id="RU367101"/>
    </source>
</evidence>
<keyword evidence="7 16" id="KW-0747">Spliceosome</keyword>
<dbReference type="PROSITE" id="PS50082">
    <property type="entry name" value="WD_REPEATS_2"/>
    <property type="match status" value="2"/>
</dbReference>
<dbReference type="UniPathway" id="UPA00143"/>
<keyword evidence="14 16" id="KW-0539">Nucleus</keyword>
<evidence type="ECO:0000256" key="12">
    <source>
        <dbReference type="ARBA" id="ARBA00023187"/>
    </source>
</evidence>
<dbReference type="FunFam" id="2.130.10.10:FF:000823">
    <property type="entry name" value="Cell cycle control protein (Cwf8), putative"/>
    <property type="match status" value="1"/>
</dbReference>
<dbReference type="SUPFAM" id="SSF57850">
    <property type="entry name" value="RING/U-box"/>
    <property type="match status" value="1"/>
</dbReference>
<dbReference type="SUPFAM" id="SSF50978">
    <property type="entry name" value="WD40 repeat-like"/>
    <property type="match status" value="1"/>
</dbReference>
<evidence type="ECO:0000313" key="19">
    <source>
        <dbReference type="Proteomes" id="UP000054771"/>
    </source>
</evidence>
<keyword evidence="8" id="KW-0677">Repeat</keyword>
<dbReference type="Pfam" id="PF12894">
    <property type="entry name" value="ANAPC4_WD40"/>
    <property type="match status" value="1"/>
</dbReference>
<evidence type="ECO:0000256" key="13">
    <source>
        <dbReference type="ARBA" id="ARBA00023204"/>
    </source>
</evidence>
<keyword evidence="11" id="KW-0413">Isomerase</keyword>
<evidence type="ECO:0000256" key="7">
    <source>
        <dbReference type="ARBA" id="ARBA00022728"/>
    </source>
</evidence>
<evidence type="ECO:0000256" key="10">
    <source>
        <dbReference type="ARBA" id="ARBA00022786"/>
    </source>
</evidence>
<evidence type="ECO:0000256" key="4">
    <source>
        <dbReference type="ARBA" id="ARBA00022574"/>
    </source>
</evidence>
<dbReference type="Proteomes" id="UP000054771">
    <property type="component" value="Unassembled WGS sequence"/>
</dbReference>
<keyword evidence="11" id="KW-0697">Rotamase</keyword>
<dbReference type="GO" id="GO:0000398">
    <property type="term" value="P:mRNA splicing, via spliceosome"/>
    <property type="evidence" value="ECO:0007669"/>
    <property type="project" value="InterPro"/>
</dbReference>
<sequence>MLCAISGEAPQVPVVSPKSGSVFEKRLIEAYIAENGKDPVNGEELSADELIEVKAQRVVRPRPPTLTSIPSLLSVFQEEWDALALETYTLRQTLAQTRQELSAALYQHDAAVRVIARLTKERDEARDALSKVTVGARASGTGGDAMQVDSTGLPEDVLARVENTQASLSKTRRKRPIPEGWATAEAISAYKPSESTDPIFPGGKTLSVNSAGDSALVETAEGVVGVFSLSQKQVLHSLQANGPVIDAIWAGEKAVVASATGAVKVFEGGNEVASFNSHAGAATGLALHATGDIVASVGADKSYVLYDLTTNAVIGQNFSDASLLSVQFHPDGHLLAAGGSDGQIKIYDVKTGSAAANFQLAGPVKQVFFSENGTFLAAVTENSTTVSIWDLRSAKEVKVLETGSQVDSIYWDYTGQFILTGGPSGLTVQQYSKASKAWSEPLRSAVPAVAVAWGSAAQSIVALNTDGGLTVLTAQ</sequence>
<dbReference type="GO" id="GO:0070534">
    <property type="term" value="P:protein K63-linked ubiquitination"/>
    <property type="evidence" value="ECO:0007669"/>
    <property type="project" value="UniProtKB-UniRule"/>
</dbReference>
<evidence type="ECO:0000256" key="8">
    <source>
        <dbReference type="ARBA" id="ARBA00022737"/>
    </source>
</evidence>
<dbReference type="InterPro" id="IPR001680">
    <property type="entry name" value="WD40_rpt"/>
</dbReference>
<dbReference type="EMBL" id="CDMC01000003">
    <property type="protein sequence ID" value="CEL03494.1"/>
    <property type="molecule type" value="Genomic_DNA"/>
</dbReference>
<evidence type="ECO:0000313" key="18">
    <source>
        <dbReference type="EMBL" id="CEL03494.1"/>
    </source>
</evidence>
<evidence type="ECO:0000256" key="5">
    <source>
        <dbReference type="ARBA" id="ARBA00022664"/>
    </source>
</evidence>
<accession>A0A0U5FW30</accession>
<dbReference type="Gene3D" id="2.130.10.10">
    <property type="entry name" value="YVTN repeat-like/Quinoprotein amine dehydrogenase"/>
    <property type="match status" value="1"/>
</dbReference>
<dbReference type="InterPro" id="IPR024977">
    <property type="entry name" value="Apc4-like_WD40_dom"/>
</dbReference>
<keyword evidence="4 15" id="KW-0853">WD repeat</keyword>